<dbReference type="EMBL" id="SOHQ01000001">
    <property type="protein sequence ID" value="TFD82416.1"/>
    <property type="molecule type" value="Genomic_DNA"/>
</dbReference>
<name>A0A4Y8KT72_9MICO</name>
<keyword evidence="2" id="KW-1185">Reference proteome</keyword>
<comment type="caution">
    <text evidence="1">The sequence shown here is derived from an EMBL/GenBank/DDBJ whole genome shotgun (WGS) entry which is preliminary data.</text>
</comment>
<organism evidence="1 2">
    <name type="scientific">Cryobacterium psychrophilum</name>
    <dbReference type="NCBI Taxonomy" id="41988"/>
    <lineage>
        <taxon>Bacteria</taxon>
        <taxon>Bacillati</taxon>
        <taxon>Actinomycetota</taxon>
        <taxon>Actinomycetes</taxon>
        <taxon>Micrococcales</taxon>
        <taxon>Microbacteriaceae</taxon>
        <taxon>Cryobacterium</taxon>
    </lineage>
</organism>
<dbReference type="Proteomes" id="UP000298218">
    <property type="component" value="Unassembled WGS sequence"/>
</dbReference>
<dbReference type="RefSeq" id="WP_134171801.1">
    <property type="nucleotide sequence ID" value="NZ_SODI01000001.1"/>
</dbReference>
<reference evidence="1 2" key="1">
    <citation type="submission" date="2019-03" db="EMBL/GenBank/DDBJ databases">
        <title>Genomics of glacier-inhabiting Cryobacterium strains.</title>
        <authorList>
            <person name="Liu Q."/>
            <person name="Xin Y.-H."/>
        </authorList>
    </citation>
    <scope>NUCLEOTIDE SEQUENCE [LARGE SCALE GENOMIC DNA]</scope>
    <source>
        <strain evidence="1 2">CGMCC 1.4292</strain>
    </source>
</reference>
<evidence type="ECO:0000313" key="2">
    <source>
        <dbReference type="Proteomes" id="UP000298218"/>
    </source>
</evidence>
<evidence type="ECO:0000313" key="1">
    <source>
        <dbReference type="EMBL" id="TFD82416.1"/>
    </source>
</evidence>
<proteinExistence type="predicted"/>
<dbReference type="AlphaFoldDB" id="A0A4Y8KT72"/>
<protein>
    <submittedName>
        <fullName evidence="1">Uncharacterized protein</fullName>
    </submittedName>
</protein>
<sequence length="281" mass="29659">MSDLDTSTEITTWGSDVVAILNDGADLVDGGTVKLVDPPSNPDVDTLDLTLELTDVVEEEDPNDFNVSILWNDEQVSTGTLEWRPGEGTRFTAEAKVALPRKLDPGEKFDLEIRGELPAAGGAPTLWRYKDLTVAGSDWCSRLTDAEASSALGIAVAKFDTGGAGGFFDAFCGWRTPDETSQLTMLVTGGGDSFRSNYASSASLVDGFGDVAVYDPTTGRGDDCSSITDRNSGVLQWVCFVNLNVAAGNSVLRFTMSGNVVGNNGPGGALQLLRDVVSSVQ</sequence>
<accession>A0A4Y8KT72</accession>
<gene>
    <name evidence="1" type="ORF">E3T53_00655</name>
</gene>